<evidence type="ECO:0000259" key="1">
    <source>
        <dbReference type="Pfam" id="PF24719"/>
    </source>
</evidence>
<dbReference type="RefSeq" id="WP_138365105.1">
    <property type="nucleotide sequence ID" value="NZ_VCEJ01000002.1"/>
</dbReference>
<comment type="caution">
    <text evidence="2">The sequence shown here is derived from an EMBL/GenBank/DDBJ whole genome shotgun (WGS) entry which is preliminary data.</text>
</comment>
<keyword evidence="3" id="KW-1185">Reference proteome</keyword>
<dbReference type="Pfam" id="PF24719">
    <property type="entry name" value="Imm33-like"/>
    <property type="match status" value="1"/>
</dbReference>
<evidence type="ECO:0000313" key="3">
    <source>
        <dbReference type="Proteomes" id="UP000306402"/>
    </source>
</evidence>
<evidence type="ECO:0000313" key="2">
    <source>
        <dbReference type="EMBL" id="TLV03895.1"/>
    </source>
</evidence>
<organism evidence="2 3">
    <name type="scientific">Dyadobacter luticola</name>
    <dbReference type="NCBI Taxonomy" id="1979387"/>
    <lineage>
        <taxon>Bacteria</taxon>
        <taxon>Pseudomonadati</taxon>
        <taxon>Bacteroidota</taxon>
        <taxon>Cytophagia</taxon>
        <taxon>Cytophagales</taxon>
        <taxon>Spirosomataceae</taxon>
        <taxon>Dyadobacter</taxon>
    </lineage>
</organism>
<accession>A0A5R9L6N2</accession>
<protein>
    <recommendedName>
        <fullName evidence="1">Imm33-like domain-containing protein</fullName>
    </recommendedName>
</protein>
<reference evidence="2 3" key="1">
    <citation type="submission" date="2019-05" db="EMBL/GenBank/DDBJ databases">
        <authorList>
            <person name="Qu J.-H."/>
        </authorList>
    </citation>
    <scope>NUCLEOTIDE SEQUENCE [LARGE SCALE GENOMIC DNA]</scope>
    <source>
        <strain evidence="2 3">T17</strain>
    </source>
</reference>
<name>A0A5R9L6N2_9BACT</name>
<gene>
    <name evidence="2" type="ORF">FEN17_09990</name>
</gene>
<sequence length="124" mass="14187">MNWNLQQQRQKAFCEAMSSEFYAVAPDQKVGISRNILEAALPIYGLRIAPEGDSNGWYIWAGRELSLFEDFFLPLHVKHLDDWSPDVVKFLALAPGWRFIKAGDYENVWFDENLLPPGNVADQA</sequence>
<dbReference type="InterPro" id="IPR056509">
    <property type="entry name" value="Imm33-like"/>
</dbReference>
<dbReference type="AlphaFoldDB" id="A0A5R9L6N2"/>
<proteinExistence type="predicted"/>
<feature type="domain" description="Imm33-like" evidence="1">
    <location>
        <begin position="9"/>
        <end position="111"/>
    </location>
</feature>
<dbReference type="EMBL" id="VCEJ01000002">
    <property type="protein sequence ID" value="TLV03895.1"/>
    <property type="molecule type" value="Genomic_DNA"/>
</dbReference>
<dbReference type="Proteomes" id="UP000306402">
    <property type="component" value="Unassembled WGS sequence"/>
</dbReference>
<dbReference type="OrthoDB" id="7063432at2"/>